<dbReference type="EMBL" id="JAMDNP010000006">
    <property type="protein sequence ID" value="MCY9759727.1"/>
    <property type="molecule type" value="Genomic_DNA"/>
</dbReference>
<dbReference type="Pfam" id="PF00717">
    <property type="entry name" value="Peptidase_S24"/>
    <property type="match status" value="1"/>
</dbReference>
<dbReference type="RefSeq" id="WP_157266799.1">
    <property type="nucleotide sequence ID" value="NZ_JABFOR010000001.1"/>
</dbReference>
<organism evidence="3 4">
    <name type="scientific">Paenibacillus alvei</name>
    <name type="common">Bacillus alvei</name>
    <dbReference type="NCBI Taxonomy" id="44250"/>
    <lineage>
        <taxon>Bacteria</taxon>
        <taxon>Bacillati</taxon>
        <taxon>Bacillota</taxon>
        <taxon>Bacilli</taxon>
        <taxon>Bacillales</taxon>
        <taxon>Paenibacillaceae</taxon>
        <taxon>Paenibacillus</taxon>
    </lineage>
</organism>
<reference evidence="2 5" key="2">
    <citation type="submission" date="2022-05" db="EMBL/GenBank/DDBJ databases">
        <title>Genome Sequencing of Bee-Associated Microbes.</title>
        <authorList>
            <person name="Dunlap C."/>
        </authorList>
    </citation>
    <scope>NUCLEOTIDE SEQUENCE [LARGE SCALE GENOMIC DNA]</scope>
    <source>
        <strain evidence="2 5">NRRL B-04010</strain>
    </source>
</reference>
<evidence type="ECO:0000259" key="1">
    <source>
        <dbReference type="Pfam" id="PF00717"/>
    </source>
</evidence>
<dbReference type="Proteomes" id="UP001527181">
    <property type="component" value="Unassembled WGS sequence"/>
</dbReference>
<evidence type="ECO:0000313" key="2">
    <source>
        <dbReference type="EMBL" id="MCY9759727.1"/>
    </source>
</evidence>
<dbReference type="Proteomes" id="UP000552038">
    <property type="component" value="Unassembled WGS sequence"/>
</dbReference>
<dbReference type="Gene3D" id="1.10.260.40">
    <property type="entry name" value="lambda repressor-like DNA-binding domains"/>
    <property type="match status" value="1"/>
</dbReference>
<dbReference type="Gene3D" id="2.10.109.10">
    <property type="entry name" value="Umud Fragment, subunit A"/>
    <property type="match status" value="1"/>
</dbReference>
<dbReference type="InterPro" id="IPR039418">
    <property type="entry name" value="LexA-like"/>
</dbReference>
<comment type="caution">
    <text evidence="3">The sequence shown here is derived from an EMBL/GenBank/DDBJ whole genome shotgun (WGS) entry which is preliminary data.</text>
</comment>
<dbReference type="PANTHER" id="PTHR33516:SF2">
    <property type="entry name" value="LEXA REPRESSOR-RELATED"/>
    <property type="match status" value="1"/>
</dbReference>
<dbReference type="AlphaFoldDB" id="A0AAP7DGX7"/>
<dbReference type="SUPFAM" id="SSF51306">
    <property type="entry name" value="LexA/Signal peptidase"/>
    <property type="match status" value="1"/>
</dbReference>
<evidence type="ECO:0000313" key="4">
    <source>
        <dbReference type="Proteomes" id="UP000552038"/>
    </source>
</evidence>
<evidence type="ECO:0000313" key="3">
    <source>
        <dbReference type="EMBL" id="NOJ69024.1"/>
    </source>
</evidence>
<dbReference type="InterPro" id="IPR015927">
    <property type="entry name" value="Peptidase_S24_S26A/B/C"/>
</dbReference>
<dbReference type="InterPro" id="IPR010982">
    <property type="entry name" value="Lambda_DNA-bd_dom_sf"/>
</dbReference>
<gene>
    <name evidence="3" type="ORF">HMI46_00460</name>
    <name evidence="2" type="ORF">M5X12_03965</name>
</gene>
<name>A0AAP7DGX7_PAEAL</name>
<dbReference type="InterPro" id="IPR036286">
    <property type="entry name" value="LexA/Signal_pep-like_sf"/>
</dbReference>
<accession>A0AAP7DGX7</accession>
<keyword evidence="5" id="KW-1185">Reference proteome</keyword>
<proteinExistence type="predicted"/>
<dbReference type="InterPro" id="IPR050077">
    <property type="entry name" value="LexA_repressor"/>
</dbReference>
<sequence length="244" mass="27360">MEEKMNYHELLRKYIADSGLRLNVIAEKLKDYNYNVSKSYISQLQNGKTPNPATDELNRALAEITGGDVEKLLFAAIIERAPEEVKGKLLRLEKLKSLKTEYTQVKGTKVPYVTDKDEKFISVPVLDSITYSKVVEAGKSDRTIYIDRSITQGRRAFALHVSEESMIGDHITIGDVAVCLIQEEVTSNDIAIVAIEEQNATLRRVKFQNDICMLMPSNAAMQPILVASSQVKVLGKVVEVRRTL</sequence>
<evidence type="ECO:0000313" key="5">
    <source>
        <dbReference type="Proteomes" id="UP001527181"/>
    </source>
</evidence>
<dbReference type="GO" id="GO:0003677">
    <property type="term" value="F:DNA binding"/>
    <property type="evidence" value="ECO:0007669"/>
    <property type="project" value="InterPro"/>
</dbReference>
<dbReference type="CDD" id="cd00093">
    <property type="entry name" value="HTH_XRE"/>
    <property type="match status" value="1"/>
</dbReference>
<dbReference type="GeneID" id="94489700"/>
<dbReference type="InterPro" id="IPR001387">
    <property type="entry name" value="Cro/C1-type_HTH"/>
</dbReference>
<dbReference type="PANTHER" id="PTHR33516">
    <property type="entry name" value="LEXA REPRESSOR"/>
    <property type="match status" value="1"/>
</dbReference>
<dbReference type="CDD" id="cd06529">
    <property type="entry name" value="S24_LexA-like"/>
    <property type="match status" value="1"/>
</dbReference>
<reference evidence="3 4" key="1">
    <citation type="submission" date="2020-05" db="EMBL/GenBank/DDBJ databases">
        <title>Whole genome sequencing and identification of novel metabolites from Paenibacillus alvei strain JR949.</title>
        <authorList>
            <person name="Rajendhran J."/>
            <person name="Sree Pranav P."/>
            <person name="Mahalakshmi B."/>
            <person name="Karthikeyan R."/>
        </authorList>
    </citation>
    <scope>NUCLEOTIDE SEQUENCE [LARGE SCALE GENOMIC DNA]</scope>
    <source>
        <strain evidence="3 4">JR949</strain>
    </source>
</reference>
<feature type="domain" description="Peptidase S24/S26A/S26B/S26C" evidence="1">
    <location>
        <begin position="141"/>
        <end position="238"/>
    </location>
</feature>
<dbReference type="EMBL" id="JABFOR010000001">
    <property type="protein sequence ID" value="NOJ69024.1"/>
    <property type="molecule type" value="Genomic_DNA"/>
</dbReference>
<protein>
    <recommendedName>
        <fullName evidence="1">Peptidase S24/S26A/S26B/S26C domain-containing protein</fullName>
    </recommendedName>
</protein>